<evidence type="ECO:0000313" key="1">
    <source>
        <dbReference type="EMBL" id="TNN35357.1"/>
    </source>
</evidence>
<protein>
    <submittedName>
        <fullName evidence="1">Uncharacterized protein</fullName>
    </submittedName>
</protein>
<keyword evidence="2" id="KW-1185">Reference proteome</keyword>
<name>A0A4Z2F2J5_9TELE</name>
<reference evidence="1 2" key="1">
    <citation type="submission" date="2019-03" db="EMBL/GenBank/DDBJ databases">
        <title>First draft genome of Liparis tanakae, snailfish: a comprehensive survey of snailfish specific genes.</title>
        <authorList>
            <person name="Kim W."/>
            <person name="Song I."/>
            <person name="Jeong J.-H."/>
            <person name="Kim D."/>
            <person name="Kim S."/>
            <person name="Ryu S."/>
            <person name="Song J.Y."/>
            <person name="Lee S.K."/>
        </authorList>
    </citation>
    <scope>NUCLEOTIDE SEQUENCE [LARGE SCALE GENOMIC DNA]</scope>
    <source>
        <tissue evidence="1">Muscle</tissue>
    </source>
</reference>
<dbReference type="AlphaFoldDB" id="A0A4Z2F2J5"/>
<sequence length="61" mass="7051">MRIRHRGEEQRSVQLAFISTYRLHPTTRAPRPASLDSPSGRWLRIMFFRVLQSTVGSPLSV</sequence>
<comment type="caution">
    <text evidence="1">The sequence shown here is derived from an EMBL/GenBank/DDBJ whole genome shotgun (WGS) entry which is preliminary data.</text>
</comment>
<gene>
    <name evidence="1" type="ORF">EYF80_054482</name>
</gene>
<proteinExistence type="predicted"/>
<evidence type="ECO:0000313" key="2">
    <source>
        <dbReference type="Proteomes" id="UP000314294"/>
    </source>
</evidence>
<organism evidence="1 2">
    <name type="scientific">Liparis tanakae</name>
    <name type="common">Tanaka's snailfish</name>
    <dbReference type="NCBI Taxonomy" id="230148"/>
    <lineage>
        <taxon>Eukaryota</taxon>
        <taxon>Metazoa</taxon>
        <taxon>Chordata</taxon>
        <taxon>Craniata</taxon>
        <taxon>Vertebrata</taxon>
        <taxon>Euteleostomi</taxon>
        <taxon>Actinopterygii</taxon>
        <taxon>Neopterygii</taxon>
        <taxon>Teleostei</taxon>
        <taxon>Neoteleostei</taxon>
        <taxon>Acanthomorphata</taxon>
        <taxon>Eupercaria</taxon>
        <taxon>Perciformes</taxon>
        <taxon>Cottioidei</taxon>
        <taxon>Cottales</taxon>
        <taxon>Liparidae</taxon>
        <taxon>Liparis</taxon>
    </lineage>
</organism>
<dbReference type="Proteomes" id="UP000314294">
    <property type="component" value="Unassembled WGS sequence"/>
</dbReference>
<dbReference type="EMBL" id="SRLO01001782">
    <property type="protein sequence ID" value="TNN35357.1"/>
    <property type="molecule type" value="Genomic_DNA"/>
</dbReference>
<accession>A0A4Z2F2J5</accession>